<dbReference type="Pfam" id="PF13299">
    <property type="entry name" value="CPSF100_C"/>
    <property type="match status" value="2"/>
</dbReference>
<accession>A0A2T6ZDJ2</accession>
<comment type="caution">
    <text evidence="3">The sequence shown here is derived from an EMBL/GenBank/DDBJ whole genome shotgun (WGS) entry which is preliminary data.</text>
</comment>
<dbReference type="EMBL" id="NESQ01000368">
    <property type="protein sequence ID" value="PUU73560.1"/>
    <property type="molecule type" value="Genomic_DNA"/>
</dbReference>
<comment type="subcellular location">
    <subcellularLocation>
        <location evidence="1">Nucleus</location>
    </subcellularLocation>
</comment>
<dbReference type="GO" id="GO:0005847">
    <property type="term" value="C:mRNA cleavage and polyadenylation specificity factor complex"/>
    <property type="evidence" value="ECO:0007669"/>
    <property type="project" value="InterPro"/>
</dbReference>
<evidence type="ECO:0000256" key="1">
    <source>
        <dbReference type="RuleBase" id="RU365006"/>
    </source>
</evidence>
<keyword evidence="1" id="KW-0507">mRNA processing</keyword>
<dbReference type="InterPro" id="IPR027075">
    <property type="entry name" value="CPSF2"/>
</dbReference>
<keyword evidence="4" id="KW-1185">Reference proteome</keyword>
<sequence length="274" mass="29322">MLKEGDRVILDGKKVLSKSPETRSREGRSQVEQKSALVLDVLPPALGVSTRSVAQLIYVDDIRLADLQRVLLDDGLMAEFREEGALLIDGVVVVQKGGVGGVIIQDGGGGMLRRAAQNGKGFCGKLEGGYLKASQWFLEFVSGHHRRSGISANSVILDGKKVKLPKSPGAESKEGGSEVEQKSYLVLDELPCALAVSIRSVAQPIHVDDIKLVDLRRVLLDDGLTAKFRGEETLLIDGVIVVRRGGGVGSVIIEDGGGAMLRRAARNSRAFCRS</sequence>
<evidence type="ECO:0000259" key="2">
    <source>
        <dbReference type="Pfam" id="PF13299"/>
    </source>
</evidence>
<dbReference type="AlphaFoldDB" id="A0A2T6ZDJ2"/>
<evidence type="ECO:0000313" key="4">
    <source>
        <dbReference type="Proteomes" id="UP000244722"/>
    </source>
</evidence>
<dbReference type="InterPro" id="IPR025069">
    <property type="entry name" value="Cpsf2_C"/>
</dbReference>
<dbReference type="PANTHER" id="PTHR45922">
    <property type="entry name" value="CLEAVAGE AND POLYADENYLATION SPECIFICITY FACTOR SUBUNIT 2"/>
    <property type="match status" value="1"/>
</dbReference>
<dbReference type="OrthoDB" id="5421241at2759"/>
<feature type="domain" description="Cleavage and polyadenylation specificity factor 2 C-terminal" evidence="2">
    <location>
        <begin position="160"/>
        <end position="258"/>
    </location>
</feature>
<reference evidence="3 4" key="1">
    <citation type="submission" date="2017-04" db="EMBL/GenBank/DDBJ databases">
        <title>Draft genome sequence of Tuber borchii Vittad., a whitish edible truffle.</title>
        <authorList>
            <consortium name="DOE Joint Genome Institute"/>
            <person name="Murat C."/>
            <person name="Kuo A."/>
            <person name="Barry K.W."/>
            <person name="Clum A."/>
            <person name="Dockter R.B."/>
            <person name="Fauchery L."/>
            <person name="Iotti M."/>
            <person name="Kohler A."/>
            <person name="Labutti K."/>
            <person name="Lindquist E.A."/>
            <person name="Lipzen A."/>
            <person name="Ohm R.A."/>
            <person name="Wang M."/>
            <person name="Grigoriev I.V."/>
            <person name="Zambonelli A."/>
            <person name="Martin F.M."/>
        </authorList>
    </citation>
    <scope>NUCLEOTIDE SEQUENCE [LARGE SCALE GENOMIC DNA]</scope>
    <source>
        <strain evidence="3 4">Tbo3840</strain>
    </source>
</reference>
<dbReference type="PANTHER" id="PTHR45922:SF1">
    <property type="entry name" value="CLEAVAGE AND POLYADENYLATION SPECIFICITY FACTOR SUBUNIT 2"/>
    <property type="match status" value="1"/>
</dbReference>
<organism evidence="3 4">
    <name type="scientific">Tuber borchii</name>
    <name type="common">White truffle</name>
    <dbReference type="NCBI Taxonomy" id="42251"/>
    <lineage>
        <taxon>Eukaryota</taxon>
        <taxon>Fungi</taxon>
        <taxon>Dikarya</taxon>
        <taxon>Ascomycota</taxon>
        <taxon>Pezizomycotina</taxon>
        <taxon>Pezizomycetes</taxon>
        <taxon>Pezizales</taxon>
        <taxon>Tuberaceae</taxon>
        <taxon>Tuber</taxon>
    </lineage>
</organism>
<evidence type="ECO:0000313" key="3">
    <source>
        <dbReference type="EMBL" id="PUU73560.1"/>
    </source>
</evidence>
<dbReference type="GO" id="GO:0003723">
    <property type="term" value="F:RNA binding"/>
    <property type="evidence" value="ECO:0007669"/>
    <property type="project" value="UniProtKB-KW"/>
</dbReference>
<keyword evidence="1" id="KW-0694">RNA-binding</keyword>
<proteinExistence type="inferred from homology"/>
<dbReference type="Proteomes" id="UP000244722">
    <property type="component" value="Unassembled WGS sequence"/>
</dbReference>
<gene>
    <name evidence="3" type="ORF">B9Z19DRAFT_1134979</name>
</gene>
<protein>
    <recommendedName>
        <fullName evidence="1">Cleavage and polyadenylation specificity factor subunit 2</fullName>
    </recommendedName>
    <alternativeName>
        <fullName evidence="1">Cleavage and polyadenylation specificity factor 100 kDa subunit</fullName>
    </alternativeName>
</protein>
<dbReference type="STRING" id="42251.A0A2T6ZDJ2"/>
<feature type="domain" description="Cleavage and polyadenylation specificity factor 2 C-terminal" evidence="2">
    <location>
        <begin position="18"/>
        <end position="107"/>
    </location>
</feature>
<keyword evidence="1" id="KW-0539">Nucleus</keyword>
<name>A0A2T6ZDJ2_TUBBO</name>
<comment type="similarity">
    <text evidence="1">Belongs to the metallo-beta-lactamase superfamily. RNA-metabolizing metallo-beta-lactamase-like family. CPSF2/YSH1 subfamily.</text>
</comment>
<dbReference type="GO" id="GO:0006397">
    <property type="term" value="P:mRNA processing"/>
    <property type="evidence" value="ECO:0007669"/>
    <property type="project" value="UniProtKB-KW"/>
</dbReference>